<protein>
    <submittedName>
        <fullName evidence="1">Uncharacterized protein</fullName>
    </submittedName>
</protein>
<evidence type="ECO:0000313" key="1">
    <source>
        <dbReference type="EMBL" id="NLJ19165.1"/>
    </source>
</evidence>
<dbReference type="Proteomes" id="UP000541058">
    <property type="component" value="Unassembled WGS sequence"/>
</dbReference>
<comment type="caution">
    <text evidence="1">The sequence shown here is derived from an EMBL/GenBank/DDBJ whole genome shotgun (WGS) entry which is preliminary data.</text>
</comment>
<organism evidence="1 2">
    <name type="scientific">Globicatella sulfidifaciens</name>
    <dbReference type="NCBI Taxonomy" id="136093"/>
    <lineage>
        <taxon>Bacteria</taxon>
        <taxon>Bacillati</taxon>
        <taxon>Bacillota</taxon>
        <taxon>Bacilli</taxon>
        <taxon>Lactobacillales</taxon>
        <taxon>Aerococcaceae</taxon>
        <taxon>Globicatella</taxon>
    </lineage>
</organism>
<dbReference type="AlphaFoldDB" id="A0A7X8C585"/>
<gene>
    <name evidence="1" type="ORF">GX355_09915</name>
</gene>
<proteinExistence type="predicted"/>
<name>A0A7X8C585_9LACT</name>
<evidence type="ECO:0000313" key="2">
    <source>
        <dbReference type="Proteomes" id="UP000541058"/>
    </source>
</evidence>
<accession>A0A7X8C585</accession>
<dbReference type="EMBL" id="JAAYSM010000356">
    <property type="protein sequence ID" value="NLJ19165.1"/>
    <property type="molecule type" value="Genomic_DNA"/>
</dbReference>
<reference evidence="1 2" key="1">
    <citation type="journal article" date="2020" name="Biotechnol. Biofuels">
        <title>New insights from the biogas microbiome by comprehensive genome-resolved metagenomics of nearly 1600 species originating from multiple anaerobic digesters.</title>
        <authorList>
            <person name="Campanaro S."/>
            <person name="Treu L."/>
            <person name="Rodriguez-R L.M."/>
            <person name="Kovalovszki A."/>
            <person name="Ziels R.M."/>
            <person name="Maus I."/>
            <person name="Zhu X."/>
            <person name="Kougias P.G."/>
            <person name="Basile A."/>
            <person name="Luo G."/>
            <person name="Schluter A."/>
            <person name="Konstantinidis K.T."/>
            <person name="Angelidaki I."/>
        </authorList>
    </citation>
    <scope>NUCLEOTIDE SEQUENCE [LARGE SCALE GENOMIC DNA]</scope>
    <source>
        <strain evidence="1">AS23ysBPME_34</strain>
    </source>
</reference>
<sequence length="138" mass="15994">MTIKELFEGAIEQKMIDLQALIIFLTLEKQVLSMDDSADKLDLYFLPKHRKRMNKLIGEFKQKMNMKYGLYIFQADEDYYISAKSEEQAKYIAFQNGIYAKTIKPIAENTLVWDGHRNVTLKALANNKVGILGGKYVY</sequence>
<dbReference type="RefSeq" id="WP_276649512.1">
    <property type="nucleotide sequence ID" value="NZ_JAAYSM010000356.1"/>
</dbReference>